<evidence type="ECO:0000313" key="3">
    <source>
        <dbReference type="EMBL" id="XDT71013.1"/>
    </source>
</evidence>
<evidence type="ECO:0000259" key="2">
    <source>
        <dbReference type="Pfam" id="PF07589"/>
    </source>
</evidence>
<dbReference type="NCBIfam" id="TIGR02595">
    <property type="entry name" value="PEP_CTERM"/>
    <property type="match status" value="1"/>
</dbReference>
<dbReference type="AlphaFoldDB" id="A0AB39USI5"/>
<feature type="signal peptide" evidence="1">
    <location>
        <begin position="1"/>
        <end position="23"/>
    </location>
</feature>
<accession>A0AB39USI5</accession>
<proteinExistence type="predicted"/>
<dbReference type="EMBL" id="CP154858">
    <property type="protein sequence ID" value="XDT71013.1"/>
    <property type="molecule type" value="Genomic_DNA"/>
</dbReference>
<gene>
    <name evidence="3" type="ORF">AAIA72_09325</name>
</gene>
<organism evidence="3">
    <name type="scientific">Thermohahella caldifontis</name>
    <dbReference type="NCBI Taxonomy" id="3142973"/>
    <lineage>
        <taxon>Bacteria</taxon>
        <taxon>Pseudomonadati</taxon>
        <taxon>Pseudomonadota</taxon>
        <taxon>Gammaproteobacteria</taxon>
        <taxon>Oceanospirillales</taxon>
        <taxon>Hahellaceae</taxon>
        <taxon>Thermohahella</taxon>
    </lineage>
</organism>
<evidence type="ECO:0000256" key="1">
    <source>
        <dbReference type="SAM" id="SignalP"/>
    </source>
</evidence>
<name>A0AB39USI5_9GAMM</name>
<keyword evidence="1" id="KW-0732">Signal</keyword>
<dbReference type="Pfam" id="PF07589">
    <property type="entry name" value="PEP-CTERM"/>
    <property type="match status" value="1"/>
</dbReference>
<feature type="chain" id="PRO_5044226367" evidence="1">
    <location>
        <begin position="24"/>
        <end position="206"/>
    </location>
</feature>
<dbReference type="InterPro" id="IPR013424">
    <property type="entry name" value="Ice-binding_C"/>
</dbReference>
<sequence>MFTLIRSLSLILSGVALSHMAMASPVLFCKDGPAIDLVADGCISGSSSHYPNGGDGIYTNTGGGDSESAVEAAILGATGVVTDISLFGEFTPPPPAPVPSVFFTIVPSVSVSSSDWLTGTWMTSAPVDFITLKGANSFALFDVQGATSGSWSMSGILNNGGNTPQLSHLRAWVKVVSVPEPDTLALLVLGVAGLILGRRTRRVRSA</sequence>
<feature type="domain" description="Ice-binding protein C-terminal" evidence="2">
    <location>
        <begin position="177"/>
        <end position="202"/>
    </location>
</feature>
<reference evidence="3" key="1">
    <citation type="submission" date="2024-05" db="EMBL/GenBank/DDBJ databases">
        <title>Genome sequencing of novel strain.</title>
        <authorList>
            <person name="Ganbat D."/>
            <person name="Ganbat S."/>
            <person name="Lee S.-J."/>
        </authorList>
    </citation>
    <scope>NUCLEOTIDE SEQUENCE</scope>
    <source>
        <strain evidence="3">SMD15-11</strain>
    </source>
</reference>
<dbReference type="KEGG" id="tcd:AAIA72_09325"/>
<protein>
    <submittedName>
        <fullName evidence="3">PEP-CTERM sorting domain-containing protein</fullName>
    </submittedName>
</protein>
<dbReference type="RefSeq" id="WP_369600054.1">
    <property type="nucleotide sequence ID" value="NZ_CP154858.1"/>
</dbReference>